<reference evidence="1 2" key="1">
    <citation type="journal article" date="2021" name="Elife">
        <title>Chloroplast acquisition without the gene transfer in kleptoplastic sea slugs, Plakobranchus ocellatus.</title>
        <authorList>
            <person name="Maeda T."/>
            <person name="Takahashi S."/>
            <person name="Yoshida T."/>
            <person name="Shimamura S."/>
            <person name="Takaki Y."/>
            <person name="Nagai Y."/>
            <person name="Toyoda A."/>
            <person name="Suzuki Y."/>
            <person name="Arimoto A."/>
            <person name="Ishii H."/>
            <person name="Satoh N."/>
            <person name="Nishiyama T."/>
            <person name="Hasebe M."/>
            <person name="Maruyama T."/>
            <person name="Minagawa J."/>
            <person name="Obokata J."/>
            <person name="Shigenobu S."/>
        </authorList>
    </citation>
    <scope>NUCLEOTIDE SEQUENCE [LARGE SCALE GENOMIC DNA]</scope>
</reference>
<comment type="caution">
    <text evidence="1">The sequence shown here is derived from an EMBL/GenBank/DDBJ whole genome shotgun (WGS) entry which is preliminary data.</text>
</comment>
<protein>
    <recommendedName>
        <fullName evidence="3">Secreted protein</fullName>
    </recommendedName>
</protein>
<accession>A0AAV4H7G1</accession>
<proteinExistence type="predicted"/>
<sequence>MGSSHAQLTVRSIVVCCLDQWTGAVPSLTVMLRQTLTRCTRHEHCALTDVKLVSPSRHTRRAFVVAAAQLVKEEALSQSQREAGLLLTSSLTGKQNRLIFGNTTRCTRNRA</sequence>
<organism evidence="1 2">
    <name type="scientific">Elysia marginata</name>
    <dbReference type="NCBI Taxonomy" id="1093978"/>
    <lineage>
        <taxon>Eukaryota</taxon>
        <taxon>Metazoa</taxon>
        <taxon>Spiralia</taxon>
        <taxon>Lophotrochozoa</taxon>
        <taxon>Mollusca</taxon>
        <taxon>Gastropoda</taxon>
        <taxon>Heterobranchia</taxon>
        <taxon>Euthyneura</taxon>
        <taxon>Panpulmonata</taxon>
        <taxon>Sacoglossa</taxon>
        <taxon>Placobranchoidea</taxon>
        <taxon>Plakobranchidae</taxon>
        <taxon>Elysia</taxon>
    </lineage>
</organism>
<evidence type="ECO:0000313" key="1">
    <source>
        <dbReference type="EMBL" id="GFR93868.1"/>
    </source>
</evidence>
<dbReference type="EMBL" id="BMAT01008864">
    <property type="protein sequence ID" value="GFR93868.1"/>
    <property type="molecule type" value="Genomic_DNA"/>
</dbReference>
<keyword evidence="2" id="KW-1185">Reference proteome</keyword>
<dbReference type="AlphaFoldDB" id="A0AAV4H7G1"/>
<evidence type="ECO:0000313" key="2">
    <source>
        <dbReference type="Proteomes" id="UP000762676"/>
    </source>
</evidence>
<name>A0AAV4H7G1_9GAST</name>
<evidence type="ECO:0008006" key="3">
    <source>
        <dbReference type="Google" id="ProtNLM"/>
    </source>
</evidence>
<gene>
    <name evidence="1" type="ORF">ElyMa_004388400</name>
</gene>
<dbReference type="Proteomes" id="UP000762676">
    <property type="component" value="Unassembled WGS sequence"/>
</dbReference>